<dbReference type="InterPro" id="IPR000007">
    <property type="entry name" value="Tubby_C"/>
</dbReference>
<feature type="compositionally biased region" description="Polar residues" evidence="7">
    <location>
        <begin position="773"/>
        <end position="782"/>
    </location>
</feature>
<dbReference type="InterPro" id="IPR001496">
    <property type="entry name" value="SOCS_box"/>
</dbReference>
<dbReference type="Proteomes" id="UP000092460">
    <property type="component" value="Unassembled WGS sequence"/>
</dbReference>
<feature type="domain" description="SOCS box" evidence="8">
    <location>
        <begin position="360"/>
        <end position="410"/>
    </location>
</feature>
<dbReference type="InterPro" id="IPR056159">
    <property type="entry name" value="Beta-prop_IFT121_TULP_N"/>
</dbReference>
<sequence>MHLHFERNVNTKCDCTILSLSWMGKVPDDIPEDDGWKLNRTNYYQEGWLATGNVRGIVGVTFTTSHCRKSVEYPLRTNYNLRGHRSDVILVKWNEPYQKLASCDSSGIIFVWIKYEGRWSIELINDRNTPVTHFSWSHDGRMALICYQDGFVLVGSVAGQRYWSSMLNLESTITCGIWTPDDQQVYFGTTQGQVIVMDVHGAMVSQVQLCNDVGITSMSWSCEKFKMEEGEESEPGVTNAAKRSFVLAVSFQNGFIYLLKSFDDLSPAHISTGLNGLLGMVMEWSNSRELLAVAGTSQKTAEFSDGNVNGGQPVYDNLLKFYTESGVLLYQACIPNSTAPVSALTWGHNDKRLFIATGTQVHIAWVSRRVASLQLLCRLQIQASIGSETFLPLLPLPTRIKTLIGNLFAQTIRCCVPDIKSLREFVSRPPMCSTRLHCTMIRHDEDSNISSGTCYTLYLEYLGGLVPLLKGKRTSKIRPEFVIFDPQVNDSNVFFQQSPGSKSSSTSSQSASSTTGNGRTDSSDSEYDERGRSSPQALRKRKARQKKRSGANSERNTLTPGSNDSDVLDELAYEVKLVEVTSNIWGTKFKIHGLAKTVPANLGQVTYKTSLLHLQPRQMTLVITELRDDFPPGPDPNFNPNLFSEDEEDLMLHAAAKRALNQPSNAHVLESPNQISDLVSSNVSMNQVQATTKRLAEGLPPIVPMSPRPNRLLSRHRNSSNGNLLAGRSPLARAESYDDDSASESAEHSSAISTVLQGSAQNCPTKMTRPKNIASNYTRSNGGSCGPARHAISPLFNDSSVPTLQSPKNAVAPTDIIFERPAVTAAGQTTLMSYSSNSDYANNMVQVKNALMSESVRSTNSHVNPVPLNLNLNLERMDASKMKIALPSTSKKRDILYIDEDTQSPGQVQGTAAIVTPIQQIEVELAMKRTPTIVSIAPVTADAITRSCSVGYLDTVAITPSDEALTALRREAPNKRLILDDGWKLNRTNYYQEGWLATGNVRGIVGVTFTTSHCRKSVEYPLRTNYNLRGHRSDVILVKWNEPYQKLASCDSSGIIFVWIKYEGRWSIELINDRNTPVTHFSWSHDGRMALICYQDGFVLVGSVAGQRYWSSMLNLESTITCGIWTPDDQQVYFGTTQGQVIVMDVHGAMVSQVQLCNDVGITSMSWSCEKFKMEEGEESEPGVTNAAKRSFVLAVSFQNGFIYLLKSFDDLSPAHISTGLNGLLGMVMEWSNSRELLAVAGTSQKTAEFSDGNVNGGQPVYDNLLKFYTESGVLLYQACIPNSTAPVSALTWGHNDKRLFIATGTQVHIAWVSRRVASLQLLCRLQIQASIGSETFLPLLPLPTRIKTLIGNLFAQTIRCCVPDIKSLREFVSRPPMCSTRLHCTMIRHDEDSNISSGTCYTLYLEYLGGLVPLLKGKRTSKIRPEFVIFDPQVNDSNVFFQQSPGSKSSSTSSQSASSTTGNGRTDSSDSEYDERGRSSPQALRKRKARQKKRSGANSERNTLTPGSNDSDVLDELAYEVKLVEVTSNIWGTKFKIHGLAKTVPANLGQVTYKTSLLHLQPRQMTLVITELRDDFPPGPDPNFNPNLFSEDEEDLMLHAAAKRALNQPSNAHVLESPNQISDLVSSNVSMNQVQATTKRLAEGLPPIVPMSPRPNRLLSRHRNSSNGNLLAGRSPLARAESYDDDSASESAEHSSAISTVLQGSAQNCPTKMTRPKNIASNYTRSNGGSCGPARHAISPLFNDSSVPTLQSPKNAVAPTDIIFERPAVTAAGQTTLMSYSSNSDYANNMVQVKNALMSESVRSTNSHVNPVPLNLNLNLERMDASKMKIALPSTSKKRDILYIDEDTQSPGQVQGTAAIVTPIQQIEVELAMKRTPTIVSIAPVTADAITRSCSVGYLDTVAITPSDEALTALRREAPNKRLILVDNRRTRKKRPAQENNRKPRLQQTGKSKSFDSCEILLAQLRPITSNKAAEKLSDINESQLTEGRWRRRDPKSANSGTDLKSLQNGSSSLEVTSENSENKSENPIEVTPVETRASVSLHTQALTTLENIISRLRDLDEGRLTPPASPQRLPRSSPASPASSKKTKRYQSSSPIRNILNSPLLNRRQRKKQNIIESSDDESYLTNGSGEEGQLNSSGNKQYRDLETFQKAQLRQKRGRIEPNGTSHCNNSSPVRREFVMHNKAPMWNEMSQVYQLDFGGRVTQESAKNFQIEFRGKQVMQFGRIDGNAYTLDFQYPFSALQAFAVALANVTQRLK</sequence>
<name>A0A1B0BSX6_9MUSC</name>
<feature type="compositionally biased region" description="Low complexity" evidence="7">
    <location>
        <begin position="1443"/>
        <end position="1465"/>
    </location>
</feature>
<dbReference type="InterPro" id="IPR001680">
    <property type="entry name" value="WD40_rpt"/>
</dbReference>
<feature type="region of interest" description="Disordered" evidence="7">
    <location>
        <begin position="2063"/>
        <end position="2144"/>
    </location>
</feature>
<dbReference type="InterPro" id="IPR025659">
    <property type="entry name" value="Tubby-like_C"/>
</dbReference>
<dbReference type="PANTHER" id="PTHR16517">
    <property type="entry name" value="TUBBY-RELATED"/>
    <property type="match status" value="1"/>
</dbReference>
<feature type="region of interest" description="Disordered" evidence="7">
    <location>
        <begin position="699"/>
        <end position="784"/>
    </location>
</feature>
<feature type="compositionally biased region" description="Polar residues" evidence="7">
    <location>
        <begin position="550"/>
        <end position="565"/>
    </location>
</feature>
<evidence type="ECO:0000256" key="7">
    <source>
        <dbReference type="SAM" id="MobiDB-lite"/>
    </source>
</evidence>
<dbReference type="GO" id="GO:0005737">
    <property type="term" value="C:cytoplasm"/>
    <property type="evidence" value="ECO:0007669"/>
    <property type="project" value="UniProtKB-SubCell"/>
</dbReference>
<feature type="region of interest" description="Disordered" evidence="7">
    <location>
        <begin position="494"/>
        <end position="565"/>
    </location>
</feature>
<dbReference type="EMBL" id="JXJN01019894">
    <property type="status" value="NOT_ANNOTATED_CDS"/>
    <property type="molecule type" value="Genomic_DNA"/>
</dbReference>
<feature type="repeat" description="WD" evidence="6">
    <location>
        <begin position="81"/>
        <end position="112"/>
    </location>
</feature>
<evidence type="ECO:0000259" key="8">
    <source>
        <dbReference type="PROSITE" id="PS50225"/>
    </source>
</evidence>
<feature type="compositionally biased region" description="Polar residues" evidence="7">
    <location>
        <begin position="2092"/>
        <end position="2106"/>
    </location>
</feature>
<dbReference type="SUPFAM" id="SSF54518">
    <property type="entry name" value="Tubby C-terminal domain-like"/>
    <property type="match status" value="2"/>
</dbReference>
<reference evidence="9" key="2">
    <citation type="submission" date="2020-05" db="UniProtKB">
        <authorList>
            <consortium name="EnsemblMetazoa"/>
        </authorList>
    </citation>
    <scope>IDENTIFICATION</scope>
    <source>
        <strain evidence="9">IAEA</strain>
    </source>
</reference>
<evidence type="ECO:0000256" key="3">
    <source>
        <dbReference type="ARBA" id="ARBA00022490"/>
    </source>
</evidence>
<feature type="compositionally biased region" description="Polar residues" evidence="7">
    <location>
        <begin position="1998"/>
        <end position="2021"/>
    </location>
</feature>
<evidence type="ECO:0000256" key="2">
    <source>
        <dbReference type="ARBA" id="ARBA00007129"/>
    </source>
</evidence>
<dbReference type="Gene3D" id="3.20.90.10">
    <property type="entry name" value="Tubby Protein, Chain A"/>
    <property type="match status" value="3"/>
</dbReference>
<dbReference type="Pfam" id="PF24797">
    <property type="entry name" value="Beta-prop_WDR35_TULP_N"/>
    <property type="match status" value="2"/>
</dbReference>
<dbReference type="PROSITE" id="PS50225">
    <property type="entry name" value="SOCS"/>
    <property type="match status" value="2"/>
</dbReference>
<feature type="region of interest" description="Disordered" evidence="7">
    <location>
        <begin position="1925"/>
        <end position="1953"/>
    </location>
</feature>
<keyword evidence="10" id="KW-1185">Reference proteome</keyword>
<proteinExistence type="inferred from homology"/>
<feature type="region of interest" description="Disordered" evidence="7">
    <location>
        <begin position="1441"/>
        <end position="1512"/>
    </location>
</feature>
<accession>A0A1B0BSX6</accession>
<evidence type="ECO:0000256" key="6">
    <source>
        <dbReference type="PROSITE-ProRule" id="PRU00221"/>
    </source>
</evidence>
<feature type="region of interest" description="Disordered" evidence="7">
    <location>
        <begin position="1980"/>
        <end position="2038"/>
    </location>
</feature>
<reference evidence="10" key="1">
    <citation type="submission" date="2015-01" db="EMBL/GenBank/DDBJ databases">
        <authorList>
            <person name="Aksoy S."/>
            <person name="Warren W."/>
            <person name="Wilson R.K."/>
        </authorList>
    </citation>
    <scope>NUCLEOTIDE SEQUENCE [LARGE SCALE GENOMIC DNA]</scope>
    <source>
        <strain evidence="10">IAEA</strain>
    </source>
</reference>
<evidence type="ECO:0000256" key="5">
    <source>
        <dbReference type="ARBA" id="ARBA00022737"/>
    </source>
</evidence>
<evidence type="ECO:0000256" key="1">
    <source>
        <dbReference type="ARBA" id="ARBA00004496"/>
    </source>
</evidence>
<feature type="compositionally biased region" description="Basic residues" evidence="7">
    <location>
        <begin position="538"/>
        <end position="549"/>
    </location>
</feature>
<feature type="compositionally biased region" description="Low complexity" evidence="7">
    <location>
        <begin position="2072"/>
        <end position="2086"/>
    </location>
</feature>
<evidence type="ECO:0000313" key="9">
    <source>
        <dbReference type="EnsemblMetazoa" id="GPPI039534-PA"/>
    </source>
</evidence>
<dbReference type="EnsemblMetazoa" id="GPPI039534-RA">
    <property type="protein sequence ID" value="GPPI039534-PA"/>
    <property type="gene ID" value="GPPI039534"/>
</dbReference>
<feature type="compositionally biased region" description="Low complexity" evidence="7">
    <location>
        <begin position="496"/>
        <end position="518"/>
    </location>
</feature>
<dbReference type="InterPro" id="IPR015943">
    <property type="entry name" value="WD40/YVTN_repeat-like_dom_sf"/>
</dbReference>
<feature type="repeat" description="WD" evidence="6">
    <location>
        <begin position="1028"/>
        <end position="1059"/>
    </location>
</feature>
<dbReference type="SUPFAM" id="SSF50978">
    <property type="entry name" value="WD40 repeat-like"/>
    <property type="match status" value="2"/>
</dbReference>
<feature type="compositionally biased region" description="Polar residues" evidence="7">
    <location>
        <begin position="2126"/>
        <end position="2143"/>
    </location>
</feature>
<feature type="region of interest" description="Disordered" evidence="7">
    <location>
        <begin position="1646"/>
        <end position="1731"/>
    </location>
</feature>
<organism evidence="9 10">
    <name type="scientific">Glossina palpalis gambiensis</name>
    <dbReference type="NCBI Taxonomy" id="67801"/>
    <lineage>
        <taxon>Eukaryota</taxon>
        <taxon>Metazoa</taxon>
        <taxon>Ecdysozoa</taxon>
        <taxon>Arthropoda</taxon>
        <taxon>Hexapoda</taxon>
        <taxon>Insecta</taxon>
        <taxon>Pterygota</taxon>
        <taxon>Neoptera</taxon>
        <taxon>Endopterygota</taxon>
        <taxon>Diptera</taxon>
        <taxon>Brachycera</taxon>
        <taxon>Muscomorpha</taxon>
        <taxon>Hippoboscoidea</taxon>
        <taxon>Glossinidae</taxon>
        <taxon>Glossina</taxon>
    </lineage>
</organism>
<feature type="compositionally biased region" description="Polar residues" evidence="7">
    <location>
        <begin position="1497"/>
        <end position="1512"/>
    </location>
</feature>
<feature type="compositionally biased region" description="Polar residues" evidence="7">
    <location>
        <begin position="1720"/>
        <end position="1729"/>
    </location>
</feature>
<feature type="compositionally biased region" description="Basic residues" evidence="7">
    <location>
        <begin position="1485"/>
        <end position="1496"/>
    </location>
</feature>
<dbReference type="PANTHER" id="PTHR16517:SF2">
    <property type="entry name" value="TUBBY-RELATED PROTEIN 4"/>
    <property type="match status" value="1"/>
</dbReference>
<feature type="domain" description="SOCS box" evidence="8">
    <location>
        <begin position="1307"/>
        <end position="1357"/>
    </location>
</feature>
<comment type="subcellular location">
    <subcellularLocation>
        <location evidence="1">Cytoplasm</location>
    </subcellularLocation>
</comment>
<feature type="compositionally biased region" description="Polar residues" evidence="7">
    <location>
        <begin position="754"/>
        <end position="765"/>
    </location>
</feature>
<dbReference type="Pfam" id="PF01167">
    <property type="entry name" value="Tub"/>
    <property type="match status" value="1"/>
</dbReference>
<dbReference type="Gene3D" id="2.130.10.10">
    <property type="entry name" value="YVTN repeat-like/Quinoprotein amine dehydrogenase"/>
    <property type="match status" value="2"/>
</dbReference>
<keyword evidence="5" id="KW-0677">Repeat</keyword>
<dbReference type="PROSITE" id="PS50082">
    <property type="entry name" value="WD_REPEATS_2"/>
    <property type="match status" value="2"/>
</dbReference>
<dbReference type="SMART" id="SM00320">
    <property type="entry name" value="WD40"/>
    <property type="match status" value="6"/>
</dbReference>
<dbReference type="SMART" id="SM00969">
    <property type="entry name" value="SOCS_box"/>
    <property type="match status" value="2"/>
</dbReference>
<evidence type="ECO:0000256" key="4">
    <source>
        <dbReference type="ARBA" id="ARBA00022574"/>
    </source>
</evidence>
<protein>
    <recommendedName>
        <fullName evidence="8">SOCS box domain-containing protein</fullName>
    </recommendedName>
</protein>
<evidence type="ECO:0000313" key="10">
    <source>
        <dbReference type="Proteomes" id="UP000092460"/>
    </source>
</evidence>
<keyword evidence="4 6" id="KW-0853">WD repeat</keyword>
<dbReference type="STRING" id="67801.A0A1B0BSX6"/>
<feature type="compositionally biased region" description="Polar residues" evidence="7">
    <location>
        <begin position="1701"/>
        <end position="1712"/>
    </location>
</feature>
<dbReference type="InterPro" id="IPR036322">
    <property type="entry name" value="WD40_repeat_dom_sf"/>
</dbReference>
<comment type="similarity">
    <text evidence="2">Belongs to the TUB family.</text>
</comment>
<keyword evidence="3" id="KW-0963">Cytoplasm</keyword>
<dbReference type="VEuPathDB" id="VectorBase:GPPI039534"/>